<dbReference type="EMBL" id="JAHFXS010005054">
    <property type="protein sequence ID" value="KAG9943112.1"/>
    <property type="molecule type" value="Genomic_DNA"/>
</dbReference>
<feature type="region of interest" description="Disordered" evidence="1">
    <location>
        <begin position="180"/>
        <end position="203"/>
    </location>
</feature>
<dbReference type="PANTHER" id="PTHR32085">
    <property type="entry name" value="PROTEIN CSF1"/>
    <property type="match status" value="1"/>
</dbReference>
<feature type="domain" description="Csf1 N-terminal" evidence="2">
    <location>
        <begin position="205"/>
        <end position="493"/>
    </location>
</feature>
<sequence>SKRSVRTASLLSEDEILDGESAKLPGEAQWQGLARYLDETGNEHNEWDGVEYARFSNIADVKKASMNFYWDVPGKVSKSQLPGQSNLYDEVNGSSAPEYGLNLSVDGATINYGPWADRQRMSLQNIFFPASYHDAVPAQRLTVDQNRVATVFKLFFCLESDITLRIPTREASKDWKWQGRAEGHRAHKATDTGVRKRRGKGSKKWFKKESQATGADIRPFGWMDVKVAADTTINYAMDMYARQDGYHNTLSLDVKGTEISSSVNHAMLWKSGNLLLEGDLSNPLKWNALRKWIFKIHCDGLDLYMLRDHMFLLTDLIADWGMGPPPDFYTFVPFLYSLDINFKNFKLFLNANDANIVNDPSDPEDNNFLILNGEELHAVLEIPIDQYRPAQNSIKFDVLAKDMSLDISNPPRITLHSLLRQKRLATLKKLTLGGSHTFFVEQAPGLIDMLQMDICGTDLELQAFGYLVRMFINVKENYFGEFLHFKTLEEYQNAGPDAANAETNMVGRFAFRPANDLDVVLCITAEHPIIMLPANLYSAETYIKLELPVASMDLRVANYYLDLAVDVSPVSVSWSGIRNDEDEFDDSSPQIVLDSASITGHRLFGLPPTEPAYVSNWDPKLDE</sequence>
<protein>
    <recommendedName>
        <fullName evidence="2">Csf1 N-terminal domain-containing protein</fullName>
    </recommendedName>
</protein>
<dbReference type="Proteomes" id="UP000729357">
    <property type="component" value="Unassembled WGS sequence"/>
</dbReference>
<accession>A0A9P8JKZ7</accession>
<reference evidence="3" key="1">
    <citation type="journal article" date="2021" name="J Fungi (Basel)">
        <title>Virulence traits and population genomics of the black yeast Aureobasidium melanogenum.</title>
        <authorList>
            <person name="Cernosa A."/>
            <person name="Sun X."/>
            <person name="Gostincar C."/>
            <person name="Fang C."/>
            <person name="Gunde-Cimerman N."/>
            <person name="Song Z."/>
        </authorList>
    </citation>
    <scope>NUCLEOTIDE SEQUENCE</scope>
    <source>
        <strain evidence="3">EXF-9298</strain>
    </source>
</reference>
<keyword evidence="4" id="KW-1185">Reference proteome</keyword>
<name>A0A9P8JKZ7_AURME</name>
<feature type="non-terminal residue" evidence="3">
    <location>
        <position position="1"/>
    </location>
</feature>
<dbReference type="GO" id="GO:0016020">
    <property type="term" value="C:membrane"/>
    <property type="evidence" value="ECO:0007669"/>
    <property type="project" value="InterPro"/>
</dbReference>
<dbReference type="AlphaFoldDB" id="A0A9P8JKZ7"/>
<dbReference type="InterPro" id="IPR029636">
    <property type="entry name" value="Csf1"/>
</dbReference>
<dbReference type="Pfam" id="PF21678">
    <property type="entry name" value="Csf1_N"/>
    <property type="match status" value="1"/>
</dbReference>
<proteinExistence type="predicted"/>
<evidence type="ECO:0000313" key="3">
    <source>
        <dbReference type="EMBL" id="KAG9943112.1"/>
    </source>
</evidence>
<gene>
    <name evidence="3" type="ORF">KCU98_g18641</name>
</gene>
<evidence type="ECO:0000256" key="1">
    <source>
        <dbReference type="SAM" id="MobiDB-lite"/>
    </source>
</evidence>
<dbReference type="GO" id="GO:0006113">
    <property type="term" value="P:fermentation"/>
    <property type="evidence" value="ECO:0007669"/>
    <property type="project" value="InterPro"/>
</dbReference>
<organism evidence="3 4">
    <name type="scientific">Aureobasidium melanogenum</name>
    <name type="common">Aureobasidium pullulans var. melanogenum</name>
    <dbReference type="NCBI Taxonomy" id="46634"/>
    <lineage>
        <taxon>Eukaryota</taxon>
        <taxon>Fungi</taxon>
        <taxon>Dikarya</taxon>
        <taxon>Ascomycota</taxon>
        <taxon>Pezizomycotina</taxon>
        <taxon>Dothideomycetes</taxon>
        <taxon>Dothideomycetidae</taxon>
        <taxon>Dothideales</taxon>
        <taxon>Saccotheciaceae</taxon>
        <taxon>Aureobasidium</taxon>
    </lineage>
</organism>
<feature type="compositionally biased region" description="Basic and acidic residues" evidence="1">
    <location>
        <begin position="180"/>
        <end position="194"/>
    </location>
</feature>
<evidence type="ECO:0000259" key="2">
    <source>
        <dbReference type="Pfam" id="PF21678"/>
    </source>
</evidence>
<reference evidence="3" key="2">
    <citation type="submission" date="2021-08" db="EMBL/GenBank/DDBJ databases">
        <authorList>
            <person name="Gostincar C."/>
            <person name="Sun X."/>
            <person name="Song Z."/>
            <person name="Gunde-Cimerman N."/>
        </authorList>
    </citation>
    <scope>NUCLEOTIDE SEQUENCE</scope>
    <source>
        <strain evidence="3">EXF-9298</strain>
    </source>
</reference>
<dbReference type="InterPro" id="IPR048636">
    <property type="entry name" value="Csf1_N"/>
</dbReference>
<dbReference type="PANTHER" id="PTHR32085:SF3">
    <property type="entry name" value="PROTEIN CSF1"/>
    <property type="match status" value="1"/>
</dbReference>
<feature type="non-terminal residue" evidence="3">
    <location>
        <position position="623"/>
    </location>
</feature>
<evidence type="ECO:0000313" key="4">
    <source>
        <dbReference type="Proteomes" id="UP000729357"/>
    </source>
</evidence>
<comment type="caution">
    <text evidence="3">The sequence shown here is derived from an EMBL/GenBank/DDBJ whole genome shotgun (WGS) entry which is preliminary data.</text>
</comment>